<protein>
    <submittedName>
        <fullName evidence="1">Uncharacterized protein</fullName>
    </submittedName>
</protein>
<gene>
    <name evidence="1" type="ORF">KR76_00072</name>
</gene>
<dbReference type="Proteomes" id="UP000030300">
    <property type="component" value="Chromosome"/>
</dbReference>
<accession>A0A0C5XGF9</accession>
<dbReference type="KEGG" id="psim:KR76_00072"/>
<reference evidence="1 2" key="1">
    <citation type="journal article" date="2015" name="Genome Announc.">
        <title>Complete Genome Sequence of Steroid-Transforming Nocardioides simplex VKM Ac-2033D.</title>
        <authorList>
            <person name="Shtratnikova V.Y."/>
            <person name="Schelkunov M.I."/>
            <person name="Pekov Y.A."/>
            <person name="Fokina V.V."/>
            <person name="Logacheva M.D."/>
            <person name="Sokolov S.L."/>
            <person name="Bragin E.Y."/>
            <person name="Ashapkin V.V."/>
            <person name="Donova M.V."/>
        </authorList>
    </citation>
    <scope>NUCLEOTIDE SEQUENCE [LARGE SCALE GENOMIC DNA]</scope>
    <source>
        <strain evidence="1 2">VKM Ac-2033D</strain>
    </source>
</reference>
<keyword evidence="2" id="KW-1185">Reference proteome</keyword>
<evidence type="ECO:0000313" key="1">
    <source>
        <dbReference type="EMBL" id="AJR18256.1"/>
    </source>
</evidence>
<name>A0A0C5XGF9_NOCSI</name>
<dbReference type="AlphaFoldDB" id="A0A0C5XGF9"/>
<organism evidence="1 2">
    <name type="scientific">Nocardioides simplex</name>
    <name type="common">Arthrobacter simplex</name>
    <dbReference type="NCBI Taxonomy" id="2045"/>
    <lineage>
        <taxon>Bacteria</taxon>
        <taxon>Bacillati</taxon>
        <taxon>Actinomycetota</taxon>
        <taxon>Actinomycetes</taxon>
        <taxon>Propionibacteriales</taxon>
        <taxon>Nocardioidaceae</taxon>
        <taxon>Pimelobacter</taxon>
    </lineage>
</organism>
<proteinExistence type="predicted"/>
<dbReference type="GeneID" id="96612959"/>
<dbReference type="HOGENOM" id="CLU_3293175_0_0_11"/>
<dbReference type="RefSeq" id="WP_255319120.1">
    <property type="nucleotide sequence ID" value="NZ_BJMC01000008.1"/>
</dbReference>
<dbReference type="EMBL" id="CP009896">
    <property type="protein sequence ID" value="AJR18256.1"/>
    <property type="molecule type" value="Genomic_DNA"/>
</dbReference>
<evidence type="ECO:0000313" key="2">
    <source>
        <dbReference type="Proteomes" id="UP000030300"/>
    </source>
</evidence>
<sequence>MTTPYWIWLLIIVAGVVGSLGTLVAILLTFVRERRAGELW</sequence>